<dbReference type="Gene3D" id="1.10.10.10">
    <property type="entry name" value="Winged helix-like DNA-binding domain superfamily/Winged helix DNA-binding domain"/>
    <property type="match status" value="1"/>
</dbReference>
<evidence type="ECO:0000259" key="6">
    <source>
        <dbReference type="Pfam" id="PF04542"/>
    </source>
</evidence>
<accession>A0A511UZG1</accession>
<organism evidence="8 9">
    <name type="scientific">Cerasibacillus quisquiliarum</name>
    <dbReference type="NCBI Taxonomy" id="227865"/>
    <lineage>
        <taxon>Bacteria</taxon>
        <taxon>Bacillati</taxon>
        <taxon>Bacillota</taxon>
        <taxon>Bacilli</taxon>
        <taxon>Bacillales</taxon>
        <taxon>Bacillaceae</taxon>
        <taxon>Cerasibacillus</taxon>
    </lineage>
</organism>
<dbReference type="GO" id="GO:0003677">
    <property type="term" value="F:DNA binding"/>
    <property type="evidence" value="ECO:0007669"/>
    <property type="project" value="UniProtKB-KW"/>
</dbReference>
<dbReference type="InterPro" id="IPR013324">
    <property type="entry name" value="RNA_pol_sigma_r3/r4-like"/>
</dbReference>
<keyword evidence="9" id="KW-1185">Reference proteome</keyword>
<dbReference type="OrthoDB" id="9795666at2"/>
<evidence type="ECO:0000259" key="7">
    <source>
        <dbReference type="Pfam" id="PF08281"/>
    </source>
</evidence>
<dbReference type="Gene3D" id="1.10.1740.10">
    <property type="match status" value="1"/>
</dbReference>
<dbReference type="InterPro" id="IPR014284">
    <property type="entry name" value="RNA_pol_sigma-70_dom"/>
</dbReference>
<dbReference type="SUPFAM" id="SSF88946">
    <property type="entry name" value="Sigma2 domain of RNA polymerase sigma factors"/>
    <property type="match status" value="1"/>
</dbReference>
<evidence type="ECO:0000256" key="2">
    <source>
        <dbReference type="ARBA" id="ARBA00023015"/>
    </source>
</evidence>
<dbReference type="GO" id="GO:0006352">
    <property type="term" value="P:DNA-templated transcription initiation"/>
    <property type="evidence" value="ECO:0007669"/>
    <property type="project" value="InterPro"/>
</dbReference>
<evidence type="ECO:0000256" key="5">
    <source>
        <dbReference type="ARBA" id="ARBA00023163"/>
    </source>
</evidence>
<evidence type="ECO:0000313" key="9">
    <source>
        <dbReference type="Proteomes" id="UP000321491"/>
    </source>
</evidence>
<dbReference type="Proteomes" id="UP000321491">
    <property type="component" value="Unassembled WGS sequence"/>
</dbReference>
<keyword evidence="4" id="KW-0238">DNA-binding</keyword>
<dbReference type="InterPro" id="IPR039425">
    <property type="entry name" value="RNA_pol_sigma-70-like"/>
</dbReference>
<protein>
    <submittedName>
        <fullName evidence="8">RNA polymerase subunit sigma</fullName>
    </submittedName>
</protein>
<comment type="caution">
    <text evidence="8">The sequence shown here is derived from an EMBL/GenBank/DDBJ whole genome shotgun (WGS) entry which is preliminary data.</text>
</comment>
<evidence type="ECO:0000313" key="8">
    <source>
        <dbReference type="EMBL" id="GEN30853.1"/>
    </source>
</evidence>
<dbReference type="Pfam" id="PF04542">
    <property type="entry name" value="Sigma70_r2"/>
    <property type="match status" value="1"/>
</dbReference>
<dbReference type="InterPro" id="IPR036388">
    <property type="entry name" value="WH-like_DNA-bd_sf"/>
</dbReference>
<evidence type="ECO:0000256" key="1">
    <source>
        <dbReference type="ARBA" id="ARBA00010641"/>
    </source>
</evidence>
<dbReference type="InterPro" id="IPR013325">
    <property type="entry name" value="RNA_pol_sigma_r2"/>
</dbReference>
<gene>
    <name evidence="8" type="ORF">CQU01_10910</name>
</gene>
<evidence type="ECO:0000256" key="3">
    <source>
        <dbReference type="ARBA" id="ARBA00023082"/>
    </source>
</evidence>
<dbReference type="NCBIfam" id="TIGR02937">
    <property type="entry name" value="sigma70-ECF"/>
    <property type="match status" value="1"/>
</dbReference>
<dbReference type="RefSeq" id="WP_146936519.1">
    <property type="nucleotide sequence ID" value="NZ_BJXW01000011.1"/>
</dbReference>
<dbReference type="InterPro" id="IPR013249">
    <property type="entry name" value="RNA_pol_sigma70_r4_t2"/>
</dbReference>
<reference evidence="8 9" key="1">
    <citation type="submission" date="2019-07" db="EMBL/GenBank/DDBJ databases">
        <title>Whole genome shotgun sequence of Cerasibacillus quisquiliarum NBRC 102429.</title>
        <authorList>
            <person name="Hosoyama A."/>
            <person name="Uohara A."/>
            <person name="Ohji S."/>
            <person name="Ichikawa N."/>
        </authorList>
    </citation>
    <scope>NUCLEOTIDE SEQUENCE [LARGE SCALE GENOMIC DNA]</scope>
    <source>
        <strain evidence="8 9">NBRC 102429</strain>
    </source>
</reference>
<dbReference type="PANTHER" id="PTHR43133:SF8">
    <property type="entry name" value="RNA POLYMERASE SIGMA FACTOR HI_1459-RELATED"/>
    <property type="match status" value="1"/>
</dbReference>
<comment type="similarity">
    <text evidence="1">Belongs to the sigma-70 factor family. ECF subfamily.</text>
</comment>
<dbReference type="GO" id="GO:0016987">
    <property type="term" value="F:sigma factor activity"/>
    <property type="evidence" value="ECO:0007669"/>
    <property type="project" value="UniProtKB-KW"/>
</dbReference>
<proteinExistence type="inferred from homology"/>
<dbReference type="AlphaFoldDB" id="A0A511UZG1"/>
<evidence type="ECO:0000256" key="4">
    <source>
        <dbReference type="ARBA" id="ARBA00023125"/>
    </source>
</evidence>
<dbReference type="Pfam" id="PF08281">
    <property type="entry name" value="Sigma70_r4_2"/>
    <property type="match status" value="1"/>
</dbReference>
<feature type="domain" description="RNA polymerase sigma-70 region 2" evidence="6">
    <location>
        <begin position="7"/>
        <end position="73"/>
    </location>
</feature>
<keyword evidence="3" id="KW-0731">Sigma factor</keyword>
<feature type="domain" description="RNA polymerase sigma factor 70 region 4 type 2" evidence="7">
    <location>
        <begin position="105"/>
        <end position="155"/>
    </location>
</feature>
<keyword evidence="5" id="KW-0804">Transcription</keyword>
<dbReference type="SUPFAM" id="SSF88659">
    <property type="entry name" value="Sigma3 and sigma4 domains of RNA polymerase sigma factors"/>
    <property type="match status" value="1"/>
</dbReference>
<dbReference type="EMBL" id="BJXW01000011">
    <property type="protein sequence ID" value="GEN30853.1"/>
    <property type="molecule type" value="Genomic_DNA"/>
</dbReference>
<keyword evidence="2" id="KW-0805">Transcription regulation</keyword>
<name>A0A511UZG1_9BACI</name>
<dbReference type="InterPro" id="IPR007627">
    <property type="entry name" value="RNA_pol_sigma70_r2"/>
</dbReference>
<dbReference type="PANTHER" id="PTHR43133">
    <property type="entry name" value="RNA POLYMERASE ECF-TYPE SIGMA FACTO"/>
    <property type="match status" value="1"/>
</dbReference>
<sequence length="170" mass="20314">MKELENLYREIHPKVYAFFYAKTGSQSVAEDLTQDTFYEAMKSYHLFRKQASIKTWVFSIARHLLFKYYRSNKYKKHLEKRLVLQQDHPLLLEDAFLLKEESTTLLKCIESLGELRREIVTLRVFGELSFKEIGELVGKSENYARVHFHRAKLQLQKRMEEEDGKTMSDR</sequence>